<sequence>MTDPYQCLRCSSIVIGVYNIIYCFIQYGVLGWQVAVVKERQWEYENRQLPATGYVDGFQARFPGLYAIYTETPERRRVNAMFAIVLICLFLCIVHFMTTTIMLYGVIKRRPGMILPFFFTGIPTVVMCTAYAVLWWSGDIFNEQLTMSVTEFVLSLGINAICIVIVLFYYYRLTGQLTSDGPRQKPPFHTNYWNYPNDSHRISYETGTVPPWRTEWSEEPPWALEQKLRRRERLGTPVRPILGYKQGSRQSWRRSSDNLYREYPQYPTPQPRQASTPQIQQIPTPTPAPIPTPLPTPMPQPSRPSSYQTMRSNSSPAPEKASIRNYEEQCRERRRSKRRSKSRNKEAAAAASKEAQEFLRRKSPQRVSFTRRAPKVYERTPESSISGGLKEKHTVV</sequence>
<proteinExistence type="predicted"/>
<name>A0AC35G8C0_9BILA</name>
<evidence type="ECO:0000313" key="2">
    <source>
        <dbReference type="WBParaSite" id="PS1159_v2.g24782.t1"/>
    </source>
</evidence>
<accession>A0AC35G8C0</accession>
<protein>
    <submittedName>
        <fullName evidence="2">Uncharacterized protein</fullName>
    </submittedName>
</protein>
<dbReference type="Proteomes" id="UP000887580">
    <property type="component" value="Unplaced"/>
</dbReference>
<evidence type="ECO:0000313" key="1">
    <source>
        <dbReference type="Proteomes" id="UP000887580"/>
    </source>
</evidence>
<organism evidence="1 2">
    <name type="scientific">Panagrolaimus sp. PS1159</name>
    <dbReference type="NCBI Taxonomy" id="55785"/>
    <lineage>
        <taxon>Eukaryota</taxon>
        <taxon>Metazoa</taxon>
        <taxon>Ecdysozoa</taxon>
        <taxon>Nematoda</taxon>
        <taxon>Chromadorea</taxon>
        <taxon>Rhabditida</taxon>
        <taxon>Tylenchina</taxon>
        <taxon>Panagrolaimomorpha</taxon>
        <taxon>Panagrolaimoidea</taxon>
        <taxon>Panagrolaimidae</taxon>
        <taxon>Panagrolaimus</taxon>
    </lineage>
</organism>
<reference evidence="2" key="1">
    <citation type="submission" date="2022-11" db="UniProtKB">
        <authorList>
            <consortium name="WormBaseParasite"/>
        </authorList>
    </citation>
    <scope>IDENTIFICATION</scope>
</reference>
<dbReference type="WBParaSite" id="PS1159_v2.g24782.t1">
    <property type="protein sequence ID" value="PS1159_v2.g24782.t1"/>
    <property type="gene ID" value="PS1159_v2.g24782"/>
</dbReference>